<evidence type="ECO:0000313" key="4">
    <source>
        <dbReference type="Proteomes" id="UP001500466"/>
    </source>
</evidence>
<accession>A0ABP9GY45</accession>
<keyword evidence="2" id="KW-0472">Membrane</keyword>
<proteinExistence type="predicted"/>
<dbReference type="EMBL" id="BAABHS010000004">
    <property type="protein sequence ID" value="GAA4954801.1"/>
    <property type="molecule type" value="Genomic_DNA"/>
</dbReference>
<feature type="compositionally biased region" description="Low complexity" evidence="1">
    <location>
        <begin position="57"/>
        <end position="67"/>
    </location>
</feature>
<reference evidence="4" key="1">
    <citation type="journal article" date="2019" name="Int. J. Syst. Evol. Microbiol.">
        <title>The Global Catalogue of Microorganisms (GCM) 10K type strain sequencing project: providing services to taxonomists for standard genome sequencing and annotation.</title>
        <authorList>
            <consortium name="The Broad Institute Genomics Platform"/>
            <consortium name="The Broad Institute Genome Sequencing Center for Infectious Disease"/>
            <person name="Wu L."/>
            <person name="Ma J."/>
        </authorList>
    </citation>
    <scope>NUCLEOTIDE SEQUENCE [LARGE SCALE GENOMIC DNA]</scope>
    <source>
        <strain evidence="4">JCM 17986</strain>
    </source>
</reference>
<evidence type="ECO:0000313" key="3">
    <source>
        <dbReference type="EMBL" id="GAA4954801.1"/>
    </source>
</evidence>
<evidence type="ECO:0000256" key="1">
    <source>
        <dbReference type="SAM" id="MobiDB-lite"/>
    </source>
</evidence>
<protein>
    <recommendedName>
        <fullName evidence="5">Peptidase MA superfamily protein</fullName>
    </recommendedName>
</protein>
<sequence length="474" mass="51483">MVSYDRSVDDRSLWLRRIPRWLLVLVAVTAAILIGVTLGLVGMGPGRGTAHPPAAPAAPSVSAQAEARGAGHPAGQEERADARRNDVGHLLDRRAAAIRAHDRAAFLATVDPRATPFRDRQAALFDNLAQVPLASWDYQVVAPDVFTLTPARQAELGGDQTYAAQVDLTYRIADLDGTPMRSPQYQTFVKRDNAWYVAADTDGATADLTSGVNLWDLGPVTVLKSSAGVVLGIGNKNDLKAYQHDIETAVPDVTKVWGSSWASNSVVVVPADEAQMARLLGAEPQKYARIAAVTTGERGAAAGAAPADRVIVNPEAFRELGAVERRVVMTHEITHVASRAYTRNWTPTWLSEGFADYIGYLDSGQPVRNAAPELRRDVRDGKIPTGLPTDEQFETTQDELPQAYEMGWLACRMIAERWGQDKLVAFYRAVGEPAPDGAKVDQDSRLSGAMVSVLGMGPDEFTKTWVQYVRMQLK</sequence>
<feature type="transmembrane region" description="Helical" evidence="2">
    <location>
        <begin position="21"/>
        <end position="43"/>
    </location>
</feature>
<dbReference type="Proteomes" id="UP001500466">
    <property type="component" value="Unassembled WGS sequence"/>
</dbReference>
<feature type="region of interest" description="Disordered" evidence="1">
    <location>
        <begin position="49"/>
        <end position="82"/>
    </location>
</feature>
<keyword evidence="4" id="KW-1185">Reference proteome</keyword>
<dbReference type="SUPFAM" id="SSF55486">
    <property type="entry name" value="Metalloproteases ('zincins'), catalytic domain"/>
    <property type="match status" value="1"/>
</dbReference>
<keyword evidence="2" id="KW-1133">Transmembrane helix</keyword>
<organism evidence="3 4">
    <name type="scientific">Yinghuangia aomiensis</name>
    <dbReference type="NCBI Taxonomy" id="676205"/>
    <lineage>
        <taxon>Bacteria</taxon>
        <taxon>Bacillati</taxon>
        <taxon>Actinomycetota</taxon>
        <taxon>Actinomycetes</taxon>
        <taxon>Kitasatosporales</taxon>
        <taxon>Streptomycetaceae</taxon>
        <taxon>Yinghuangia</taxon>
    </lineage>
</organism>
<keyword evidence="2" id="KW-0812">Transmembrane</keyword>
<evidence type="ECO:0000256" key="2">
    <source>
        <dbReference type="SAM" id="Phobius"/>
    </source>
</evidence>
<comment type="caution">
    <text evidence="3">The sequence shown here is derived from an EMBL/GenBank/DDBJ whole genome shotgun (WGS) entry which is preliminary data.</text>
</comment>
<name>A0ABP9GY45_9ACTN</name>
<gene>
    <name evidence="3" type="ORF">GCM10023205_15770</name>
</gene>
<evidence type="ECO:0008006" key="5">
    <source>
        <dbReference type="Google" id="ProtNLM"/>
    </source>
</evidence>